<reference evidence="4" key="1">
    <citation type="submission" date="2019-07" db="EMBL/GenBank/DDBJ databases">
        <authorList>
            <person name="Palmer J.M."/>
        </authorList>
    </citation>
    <scope>NUCLEOTIDE SEQUENCE</scope>
    <source>
        <strain evidence="4">PC9</strain>
    </source>
</reference>
<dbReference type="InterPro" id="IPR036028">
    <property type="entry name" value="SH3-like_dom_sf"/>
</dbReference>
<keyword evidence="5" id="KW-1185">Reference proteome</keyword>
<accession>A0A8H7DQC1</accession>
<dbReference type="EMBL" id="JACETU010000006">
    <property type="protein sequence ID" value="KAF7426135.1"/>
    <property type="molecule type" value="Genomic_DNA"/>
</dbReference>
<evidence type="ECO:0000256" key="1">
    <source>
        <dbReference type="ARBA" id="ARBA00022443"/>
    </source>
</evidence>
<organism evidence="4 5">
    <name type="scientific">Pleurotus ostreatus</name>
    <name type="common">Oyster mushroom</name>
    <name type="synonym">White-rot fungus</name>
    <dbReference type="NCBI Taxonomy" id="5322"/>
    <lineage>
        <taxon>Eukaryota</taxon>
        <taxon>Fungi</taxon>
        <taxon>Dikarya</taxon>
        <taxon>Basidiomycota</taxon>
        <taxon>Agaricomycotina</taxon>
        <taxon>Agaricomycetes</taxon>
        <taxon>Agaricomycetidae</taxon>
        <taxon>Agaricales</taxon>
        <taxon>Pleurotineae</taxon>
        <taxon>Pleurotaceae</taxon>
        <taxon>Pleurotus</taxon>
    </lineage>
</organism>
<comment type="caution">
    <text evidence="4">The sequence shown here is derived from an EMBL/GenBank/DDBJ whole genome shotgun (WGS) entry which is preliminary data.</text>
</comment>
<feature type="domain" description="SH3" evidence="3">
    <location>
        <begin position="50"/>
        <end position="113"/>
    </location>
</feature>
<dbReference type="OrthoDB" id="10254720at2759"/>
<evidence type="ECO:0000313" key="5">
    <source>
        <dbReference type="Proteomes" id="UP000623687"/>
    </source>
</evidence>
<dbReference type="Pfam" id="PF00018">
    <property type="entry name" value="SH3_1"/>
    <property type="match status" value="1"/>
</dbReference>
<dbReference type="GeneID" id="59378319"/>
<proteinExistence type="predicted"/>
<dbReference type="VEuPathDB" id="FungiDB:PC9H_008501"/>
<dbReference type="Proteomes" id="UP000623687">
    <property type="component" value="Unassembled WGS sequence"/>
</dbReference>
<name>A0A8H7DQC1_PLEOS</name>
<evidence type="ECO:0000256" key="2">
    <source>
        <dbReference type="PROSITE-ProRule" id="PRU00192"/>
    </source>
</evidence>
<dbReference type="PROSITE" id="PS50002">
    <property type="entry name" value="SH3"/>
    <property type="match status" value="1"/>
</dbReference>
<dbReference type="Gene3D" id="2.30.30.40">
    <property type="entry name" value="SH3 Domains"/>
    <property type="match status" value="1"/>
</dbReference>
<gene>
    <name evidence="4" type="ORF">PC9H_008501</name>
</gene>
<dbReference type="RefSeq" id="XP_036629439.1">
    <property type="nucleotide sequence ID" value="XM_036778011.1"/>
</dbReference>
<keyword evidence="1 2" id="KW-0728">SH3 domain</keyword>
<dbReference type="AlphaFoldDB" id="A0A8H7DQC1"/>
<evidence type="ECO:0000313" key="4">
    <source>
        <dbReference type="EMBL" id="KAF7426135.1"/>
    </source>
</evidence>
<dbReference type="SUPFAM" id="SSF50044">
    <property type="entry name" value="SH3-domain"/>
    <property type="match status" value="1"/>
</dbReference>
<dbReference type="InterPro" id="IPR001452">
    <property type="entry name" value="SH3_domain"/>
</dbReference>
<protein>
    <recommendedName>
        <fullName evidence="3">SH3 domain-containing protein</fullName>
    </recommendedName>
</protein>
<sequence>MSPGGSLFARRQSEFDAGLNTSAAWTKHLEREGSLSDEELDSTNQGIGELPTRPAQALYDFLGKPEFNELTVDAGDEIHVLKEDLPDGWSLVKAANIAGYLDFMADFVQEAETTGLAASTDSTESTTPRRSPALSKIVLQTTGGHLSMTSVRTLRTKRR</sequence>
<evidence type="ECO:0000259" key="3">
    <source>
        <dbReference type="PROSITE" id="PS50002"/>
    </source>
</evidence>